<protein>
    <recommendedName>
        <fullName evidence="4">Nitrate reductase</fullName>
    </recommendedName>
</protein>
<accession>A0ABS3X7N1</accession>
<keyword evidence="3" id="KW-1185">Reference proteome</keyword>
<keyword evidence="1" id="KW-0812">Transmembrane</keyword>
<reference evidence="2 3" key="1">
    <citation type="submission" date="2020-11" db="EMBL/GenBank/DDBJ databases">
        <title>Streptomyces spirodelae sp. nov., isolated from duckweed.</title>
        <authorList>
            <person name="Saimee Y."/>
            <person name="Duangmal K."/>
        </authorList>
    </citation>
    <scope>NUCLEOTIDE SEQUENCE [LARGE SCALE GENOMIC DNA]</scope>
    <source>
        <strain evidence="2 3">S16-07</strain>
    </source>
</reference>
<evidence type="ECO:0000256" key="1">
    <source>
        <dbReference type="SAM" id="Phobius"/>
    </source>
</evidence>
<proteinExistence type="predicted"/>
<keyword evidence="1" id="KW-1133">Transmembrane helix</keyword>
<dbReference type="RefSeq" id="WP_209238185.1">
    <property type="nucleotide sequence ID" value="NZ_JADKMA010000015.1"/>
</dbReference>
<evidence type="ECO:0000313" key="3">
    <source>
        <dbReference type="Proteomes" id="UP001519064"/>
    </source>
</evidence>
<dbReference type="Proteomes" id="UP001519064">
    <property type="component" value="Unassembled WGS sequence"/>
</dbReference>
<keyword evidence="1" id="KW-0472">Membrane</keyword>
<sequence>MSALFTALMYAVPAVVIVVTVYIGYLGARFYIDEVIKSPGDGSSS</sequence>
<gene>
    <name evidence="2" type="ORF">ITI46_05205</name>
</gene>
<evidence type="ECO:0008006" key="4">
    <source>
        <dbReference type="Google" id="ProtNLM"/>
    </source>
</evidence>
<comment type="caution">
    <text evidence="2">The sequence shown here is derived from an EMBL/GenBank/DDBJ whole genome shotgun (WGS) entry which is preliminary data.</text>
</comment>
<organism evidence="2 3">
    <name type="scientific">Streptomyces oryzae</name>
    <dbReference type="NCBI Taxonomy" id="1434886"/>
    <lineage>
        <taxon>Bacteria</taxon>
        <taxon>Bacillati</taxon>
        <taxon>Actinomycetota</taxon>
        <taxon>Actinomycetes</taxon>
        <taxon>Kitasatosporales</taxon>
        <taxon>Streptomycetaceae</taxon>
        <taxon>Streptomyces</taxon>
    </lineage>
</organism>
<feature type="transmembrane region" description="Helical" evidence="1">
    <location>
        <begin position="6"/>
        <end position="28"/>
    </location>
</feature>
<evidence type="ECO:0000313" key="2">
    <source>
        <dbReference type="EMBL" id="MBO8191092.1"/>
    </source>
</evidence>
<name>A0ABS3X7N1_9ACTN</name>
<dbReference type="EMBL" id="JADKMA010000015">
    <property type="protein sequence ID" value="MBO8191092.1"/>
    <property type="molecule type" value="Genomic_DNA"/>
</dbReference>